<organism evidence="3 4">
    <name type="scientific">Acrasis kona</name>
    <dbReference type="NCBI Taxonomy" id="1008807"/>
    <lineage>
        <taxon>Eukaryota</taxon>
        <taxon>Discoba</taxon>
        <taxon>Heterolobosea</taxon>
        <taxon>Tetramitia</taxon>
        <taxon>Eutetramitia</taxon>
        <taxon>Acrasidae</taxon>
        <taxon>Acrasis</taxon>
    </lineage>
</organism>
<comment type="caution">
    <text evidence="3">The sequence shown here is derived from an EMBL/GenBank/DDBJ whole genome shotgun (WGS) entry which is preliminary data.</text>
</comment>
<evidence type="ECO:0000313" key="3">
    <source>
        <dbReference type="EMBL" id="KAL0487633.1"/>
    </source>
</evidence>
<feature type="region of interest" description="Disordered" evidence="1">
    <location>
        <begin position="184"/>
        <end position="269"/>
    </location>
</feature>
<dbReference type="GO" id="GO:0006974">
    <property type="term" value="P:DNA damage response"/>
    <property type="evidence" value="ECO:0007669"/>
    <property type="project" value="InterPro"/>
</dbReference>
<keyword evidence="4" id="KW-1185">Reference proteome</keyword>
<feature type="compositionally biased region" description="Basic residues" evidence="1">
    <location>
        <begin position="44"/>
        <end position="53"/>
    </location>
</feature>
<name>A0AAW2ZE39_9EUKA</name>
<dbReference type="GO" id="GO:0005634">
    <property type="term" value="C:nucleus"/>
    <property type="evidence" value="ECO:0007669"/>
    <property type="project" value="InterPro"/>
</dbReference>
<gene>
    <name evidence="3" type="ORF">AKO1_000218</name>
</gene>
<dbReference type="Pfam" id="PF07962">
    <property type="entry name" value="Swi3"/>
    <property type="match status" value="1"/>
</dbReference>
<dbReference type="AlphaFoldDB" id="A0AAW2ZE39"/>
<evidence type="ECO:0000313" key="4">
    <source>
        <dbReference type="Proteomes" id="UP001431209"/>
    </source>
</evidence>
<evidence type="ECO:0000259" key="2">
    <source>
        <dbReference type="Pfam" id="PF07962"/>
    </source>
</evidence>
<reference evidence="3 4" key="1">
    <citation type="submission" date="2024-03" db="EMBL/GenBank/DDBJ databases">
        <title>The Acrasis kona genome and developmental transcriptomes reveal deep origins of eukaryotic multicellular pathways.</title>
        <authorList>
            <person name="Sheikh S."/>
            <person name="Fu C.-J."/>
            <person name="Brown M.W."/>
            <person name="Baldauf S.L."/>
        </authorList>
    </citation>
    <scope>NUCLEOTIDE SEQUENCE [LARGE SCALE GENOMIC DNA]</scope>
    <source>
        <strain evidence="3 4">ATCC MYA-3509</strain>
    </source>
</reference>
<feature type="domain" description="Chromosome segregation in meiosis protein 3" evidence="2">
    <location>
        <begin position="91"/>
        <end position="151"/>
    </location>
</feature>
<dbReference type="InterPro" id="IPR012923">
    <property type="entry name" value="Csm3"/>
</dbReference>
<evidence type="ECO:0000256" key="1">
    <source>
        <dbReference type="SAM" id="MobiDB-lite"/>
    </source>
</evidence>
<sequence length="269" mass="31612">MTELIEDDFIDLSEMSEAQKQRYYDDLREEEDAEESTNYDEPKKKYRSSSKKVPMKQRLLMRLIGFDDNNEEIDKNKPVQGIDQLPGMFAEECKRNKHWKEPGQEHRAISDIMWMYQKWMKATLPTLSFEDAIEFCEAQSNARIVKEKMSLTRSLKMSETSIPEADDGLFDYLHSEDIQEVDLEQDSNQDIQKPRVRTRSSGSNDNSGGEEEQIVFDLTDEEEETLQPSMNLDEMFSKDKRKRIKPTSQPAKKRKLTRKRVEESDDDDN</sequence>
<dbReference type="GO" id="GO:0031297">
    <property type="term" value="P:replication fork processing"/>
    <property type="evidence" value="ECO:0007669"/>
    <property type="project" value="InterPro"/>
</dbReference>
<accession>A0AAW2ZE39</accession>
<feature type="region of interest" description="Disordered" evidence="1">
    <location>
        <begin position="21"/>
        <end position="53"/>
    </location>
</feature>
<dbReference type="EMBL" id="JAOPGA020001357">
    <property type="protein sequence ID" value="KAL0487633.1"/>
    <property type="molecule type" value="Genomic_DNA"/>
</dbReference>
<feature type="compositionally biased region" description="Acidic residues" evidence="1">
    <location>
        <begin position="208"/>
        <end position="225"/>
    </location>
</feature>
<proteinExistence type="predicted"/>
<protein>
    <submittedName>
        <fullName evidence="3">DapD</fullName>
    </submittedName>
</protein>
<feature type="compositionally biased region" description="Acidic residues" evidence="1">
    <location>
        <begin position="27"/>
        <end position="38"/>
    </location>
</feature>
<dbReference type="Proteomes" id="UP001431209">
    <property type="component" value="Unassembled WGS sequence"/>
</dbReference>
<feature type="compositionally biased region" description="Basic residues" evidence="1">
    <location>
        <begin position="239"/>
        <end position="258"/>
    </location>
</feature>